<reference evidence="7" key="2">
    <citation type="submission" date="2016-02" db="EMBL/GenBank/DDBJ databases">
        <authorList>
            <person name="Wen L."/>
            <person name="He K."/>
            <person name="Yang H."/>
        </authorList>
    </citation>
    <scope>NUCLEOTIDE SEQUENCE</scope>
    <source>
        <strain evidence="7">CCMP291</strain>
    </source>
</reference>
<dbReference type="GO" id="GO:0009535">
    <property type="term" value="C:chloroplast thylakoid membrane"/>
    <property type="evidence" value="ECO:0007669"/>
    <property type="project" value="UniProtKB-SubCell"/>
</dbReference>
<reference evidence="7" key="1">
    <citation type="journal article" date="2014" name="BMC Genomics">
        <title>The mitochondrial and chloroplast genomes of the haptophyte Chrysochromulina tobin contain unique repeat structures and gene profiles.</title>
        <authorList>
            <person name="Hovde B.T."/>
            <person name="Starkenburg S.R."/>
            <person name="Hunsperger H.M."/>
            <person name="Mercer L.D."/>
            <person name="Deodato C.R."/>
            <person name="Jha R.K."/>
            <person name="Chertkov O."/>
            <person name="Monnat R.J.Jr."/>
            <person name="Cattolico R.A."/>
        </authorList>
    </citation>
    <scope>NUCLEOTIDE SEQUENCE</scope>
    <source>
        <strain evidence="7">CCMP291</strain>
    </source>
</reference>
<comment type="subunit">
    <text evidence="6">PSII is composed of 1 copy each of membrane proteins PsbA, PsbB, PsbC, PsbD, PsbE, PsbF, PsbH, PsbI, PsbJ, PsbK, PsbL, PsbM, PsbT, PsbX, PsbY, PsbZ, Psb30/Ycf12, at least 3 peripheral proteins of the oxygen-evolving complex and a large number of cofactors. It forms dimeric complexes.</text>
</comment>
<comment type="function">
    <text evidence="6">Involved in the binding and/or turnover of quinones at the Q(B) site of photosystem II (PSII). PSII is a light-driven water plastoquinone oxidoreductase, using light energy to abstract electrons from H(2)O, generating a proton gradient subsequently used for ATP formation.</text>
</comment>
<keyword evidence="4 6" id="KW-0472">Membrane</keyword>
<dbReference type="Gene3D" id="1.20.5.510">
    <property type="entry name" value="Single helix bin"/>
    <property type="match status" value="1"/>
</dbReference>
<dbReference type="HAMAP" id="MF_01386">
    <property type="entry name" value="PSII_PsbX_1"/>
    <property type="match status" value="1"/>
</dbReference>
<geneLocation type="chloroplast" evidence="7"/>
<evidence type="ECO:0000256" key="1">
    <source>
        <dbReference type="ARBA" id="ARBA00022531"/>
    </source>
</evidence>
<keyword evidence="6" id="KW-0793">Thylakoid</keyword>
<evidence type="ECO:0000256" key="4">
    <source>
        <dbReference type="ARBA" id="ARBA00023136"/>
    </source>
</evidence>
<organism evidence="7">
    <name type="scientific">Chrysochromulina tobinii</name>
    <dbReference type="NCBI Taxonomy" id="1460289"/>
    <lineage>
        <taxon>Eukaryota</taxon>
        <taxon>Haptista</taxon>
        <taxon>Haptophyta</taxon>
        <taxon>Prymnesiophyceae</taxon>
        <taxon>Prymnesiales</taxon>
        <taxon>Chrysochromulinaceae</taxon>
        <taxon>Chrysochromulina</taxon>
    </lineage>
</organism>
<evidence type="ECO:0000313" key="7">
    <source>
        <dbReference type="EMBL" id="AHY04386.1"/>
    </source>
</evidence>
<dbReference type="InterPro" id="IPR009518">
    <property type="entry name" value="PSII_PsbX"/>
</dbReference>
<dbReference type="GO" id="GO:0015979">
    <property type="term" value="P:photosynthesis"/>
    <property type="evidence" value="ECO:0007669"/>
    <property type="project" value="UniProtKB-UniRule"/>
</dbReference>
<feature type="transmembrane region" description="Helical" evidence="6">
    <location>
        <begin position="6"/>
        <end position="30"/>
    </location>
</feature>
<evidence type="ECO:0000256" key="5">
    <source>
        <dbReference type="ARBA" id="ARBA00023276"/>
    </source>
</evidence>
<keyword evidence="3 6" id="KW-1133">Transmembrane helix</keyword>
<keyword evidence="7" id="KW-0150">Chloroplast</keyword>
<keyword evidence="2 6" id="KW-0812">Transmembrane</keyword>
<evidence type="ECO:0000256" key="6">
    <source>
        <dbReference type="HAMAP-Rule" id="MF_01386"/>
    </source>
</evidence>
<gene>
    <name evidence="6 7" type="primary">psbX</name>
    <name evidence="7" type="ORF">ChtoCp_00121</name>
</gene>
<keyword evidence="5 6" id="KW-0604">Photosystem II</keyword>
<evidence type="ECO:0000256" key="3">
    <source>
        <dbReference type="ARBA" id="ARBA00022989"/>
    </source>
</evidence>
<comment type="subcellular location">
    <subcellularLocation>
        <location evidence="6">Plastid</location>
        <location evidence="6">Chloroplast thylakoid membrane</location>
        <topology evidence="6">Single-pass membrane protein</topology>
    </subcellularLocation>
</comment>
<comment type="similarity">
    <text evidence="6">Belongs to the PsbX family. Type 1 subfamily.</text>
</comment>
<evidence type="ECO:0000256" key="2">
    <source>
        <dbReference type="ARBA" id="ARBA00022692"/>
    </source>
</evidence>
<dbReference type="GO" id="GO:0009523">
    <property type="term" value="C:photosystem II"/>
    <property type="evidence" value="ECO:0007669"/>
    <property type="project" value="UniProtKB-KW"/>
</dbReference>
<accession>A0A075DWI6</accession>
<dbReference type="Pfam" id="PF06596">
    <property type="entry name" value="PsbX"/>
    <property type="match status" value="1"/>
</dbReference>
<dbReference type="EMBL" id="KJ201907">
    <property type="protein sequence ID" value="AHY04386.1"/>
    <property type="molecule type" value="Genomic_DNA"/>
</dbReference>
<keyword evidence="7" id="KW-0934">Plastid</keyword>
<keyword evidence="1 6" id="KW-0602">Photosynthesis</keyword>
<dbReference type="AlphaFoldDB" id="A0A075DWI6"/>
<proteinExistence type="inferred from homology"/>
<protein>
    <recommendedName>
        <fullName evidence="6">Photosystem II reaction center protein X</fullName>
    </recommendedName>
</protein>
<sequence>MTPSLSAFLSSVFLAVIIVVIPISAALVFVSSSDKILRG</sequence>
<name>A0A075DWI6_9EUKA</name>
<dbReference type="InterPro" id="IPR023431">
    <property type="entry name" value="PSII_PsbX_type_1_subfam"/>
</dbReference>